<evidence type="ECO:0000256" key="1">
    <source>
        <dbReference type="SAM" id="MobiDB-lite"/>
    </source>
</evidence>
<accession>A0AA88GPJ8</accession>
<feature type="region of interest" description="Disordered" evidence="1">
    <location>
        <begin position="20"/>
        <end position="44"/>
    </location>
</feature>
<name>A0AA88GPJ8_NAELO</name>
<dbReference type="RefSeq" id="XP_044550504.1">
    <property type="nucleotide sequence ID" value="XM_044691654.1"/>
</dbReference>
<dbReference type="Proteomes" id="UP000816034">
    <property type="component" value="Unassembled WGS sequence"/>
</dbReference>
<sequence length="91" mass="9991">MPSQHIQELARIRSDMNDLRAQVASSQRSTNNTVGTTPNSPRQAALNRMNNDLRALRGCVAATVARSQHESMQLASVDVASAQMINQLRTM</sequence>
<dbReference type="EMBL" id="PYSW02000015">
    <property type="protein sequence ID" value="KAG2386512.1"/>
    <property type="molecule type" value="Genomic_DNA"/>
</dbReference>
<keyword evidence="3" id="KW-1185">Reference proteome</keyword>
<protein>
    <submittedName>
        <fullName evidence="2">Uncharacterized protein</fullName>
    </submittedName>
</protein>
<gene>
    <name evidence="2" type="ORF">C9374_002256</name>
</gene>
<reference evidence="2 3" key="1">
    <citation type="journal article" date="2018" name="BMC Genomics">
        <title>The genome of Naegleria lovaniensis, the basis for a comparative approach to unravel pathogenicity factors of the human pathogenic amoeba N. fowleri.</title>
        <authorList>
            <person name="Liechti N."/>
            <person name="Schurch N."/>
            <person name="Bruggmann R."/>
            <person name="Wittwer M."/>
        </authorList>
    </citation>
    <scope>NUCLEOTIDE SEQUENCE [LARGE SCALE GENOMIC DNA]</scope>
    <source>
        <strain evidence="2 3">ATCC 30569</strain>
    </source>
</reference>
<comment type="caution">
    <text evidence="2">The sequence shown here is derived from an EMBL/GenBank/DDBJ whole genome shotgun (WGS) entry which is preliminary data.</text>
</comment>
<evidence type="ECO:0000313" key="3">
    <source>
        <dbReference type="Proteomes" id="UP000816034"/>
    </source>
</evidence>
<dbReference type="GeneID" id="68094712"/>
<feature type="compositionally biased region" description="Polar residues" evidence="1">
    <location>
        <begin position="23"/>
        <end position="42"/>
    </location>
</feature>
<proteinExistence type="predicted"/>
<dbReference type="AlphaFoldDB" id="A0AA88GPJ8"/>
<evidence type="ECO:0000313" key="2">
    <source>
        <dbReference type="EMBL" id="KAG2386512.1"/>
    </source>
</evidence>
<organism evidence="2 3">
    <name type="scientific">Naegleria lovaniensis</name>
    <name type="common">Amoeba</name>
    <dbReference type="NCBI Taxonomy" id="51637"/>
    <lineage>
        <taxon>Eukaryota</taxon>
        <taxon>Discoba</taxon>
        <taxon>Heterolobosea</taxon>
        <taxon>Tetramitia</taxon>
        <taxon>Eutetramitia</taxon>
        <taxon>Vahlkampfiidae</taxon>
        <taxon>Naegleria</taxon>
    </lineage>
</organism>